<accession>A0A6A6U542</accession>
<sequence>MSWYEIVRTARKYPKVAPPAPMCADCDACSKTLSDDGWFLAPDLTSTDLDDLEQPGTAITNVSGTPTAIIQDPSAIASAQPLEEVDSPPDYEELVHQPPPSYTRIQRPSEPRLPEGAGAFITRAADCGQRVIYAPNLNNFKGGWVHDRGFRGVPGKEHGYRVIDWRWARRYGTWMMIIDKRKSPGMECKRLDTNGYPLKYHIHYYNRQSNRWSHAGKAFQKHEDIPGFWIRLLPETDRYWRSKLRSESGIAPMTYNNQYTESRDYSWAAALTFPSLW</sequence>
<evidence type="ECO:0000313" key="1">
    <source>
        <dbReference type="EMBL" id="KAF2667030.1"/>
    </source>
</evidence>
<protein>
    <submittedName>
        <fullName evidence="1">Uncharacterized protein</fullName>
    </submittedName>
</protein>
<organism evidence="1 2">
    <name type="scientific">Microthyrium microscopicum</name>
    <dbReference type="NCBI Taxonomy" id="703497"/>
    <lineage>
        <taxon>Eukaryota</taxon>
        <taxon>Fungi</taxon>
        <taxon>Dikarya</taxon>
        <taxon>Ascomycota</taxon>
        <taxon>Pezizomycotina</taxon>
        <taxon>Dothideomycetes</taxon>
        <taxon>Dothideomycetes incertae sedis</taxon>
        <taxon>Microthyriales</taxon>
        <taxon>Microthyriaceae</taxon>
        <taxon>Microthyrium</taxon>
    </lineage>
</organism>
<keyword evidence="2" id="KW-1185">Reference proteome</keyword>
<name>A0A6A6U542_9PEZI</name>
<dbReference type="AlphaFoldDB" id="A0A6A6U542"/>
<reference evidence="1" key="1">
    <citation type="journal article" date="2020" name="Stud. Mycol.">
        <title>101 Dothideomycetes genomes: a test case for predicting lifestyles and emergence of pathogens.</title>
        <authorList>
            <person name="Haridas S."/>
            <person name="Albert R."/>
            <person name="Binder M."/>
            <person name="Bloem J."/>
            <person name="Labutti K."/>
            <person name="Salamov A."/>
            <person name="Andreopoulos B."/>
            <person name="Baker S."/>
            <person name="Barry K."/>
            <person name="Bills G."/>
            <person name="Bluhm B."/>
            <person name="Cannon C."/>
            <person name="Castanera R."/>
            <person name="Culley D."/>
            <person name="Daum C."/>
            <person name="Ezra D."/>
            <person name="Gonzalez J."/>
            <person name="Henrissat B."/>
            <person name="Kuo A."/>
            <person name="Liang C."/>
            <person name="Lipzen A."/>
            <person name="Lutzoni F."/>
            <person name="Magnuson J."/>
            <person name="Mondo S."/>
            <person name="Nolan M."/>
            <person name="Ohm R."/>
            <person name="Pangilinan J."/>
            <person name="Park H.-J."/>
            <person name="Ramirez L."/>
            <person name="Alfaro M."/>
            <person name="Sun H."/>
            <person name="Tritt A."/>
            <person name="Yoshinaga Y."/>
            <person name="Zwiers L.-H."/>
            <person name="Turgeon B."/>
            <person name="Goodwin S."/>
            <person name="Spatafora J."/>
            <person name="Crous P."/>
            <person name="Grigoriev I."/>
        </authorList>
    </citation>
    <scope>NUCLEOTIDE SEQUENCE</scope>
    <source>
        <strain evidence="1">CBS 115976</strain>
    </source>
</reference>
<proteinExistence type="predicted"/>
<gene>
    <name evidence="1" type="ORF">BT63DRAFT_457989</name>
</gene>
<dbReference type="Proteomes" id="UP000799302">
    <property type="component" value="Unassembled WGS sequence"/>
</dbReference>
<dbReference type="EMBL" id="MU004238">
    <property type="protein sequence ID" value="KAF2667030.1"/>
    <property type="molecule type" value="Genomic_DNA"/>
</dbReference>
<evidence type="ECO:0000313" key="2">
    <source>
        <dbReference type="Proteomes" id="UP000799302"/>
    </source>
</evidence>